<dbReference type="PANTHER" id="PTHR47313:SF1">
    <property type="entry name" value="RIBOSOMAL RNA LARGE SUBUNIT METHYLTRANSFERASE K_L"/>
    <property type="match status" value="1"/>
</dbReference>
<evidence type="ECO:0000256" key="7">
    <source>
        <dbReference type="HAMAP-Rule" id="MF_01858"/>
    </source>
</evidence>
<dbReference type="Gene3D" id="3.30.750.80">
    <property type="entry name" value="RNA methyltransferase domain (HRMD) like"/>
    <property type="match status" value="1"/>
</dbReference>
<comment type="subcellular location">
    <subcellularLocation>
        <location evidence="7">Cytoplasm</location>
    </subcellularLocation>
</comment>
<dbReference type="Proteomes" id="UP000002736">
    <property type="component" value="Chromosome"/>
</dbReference>
<comment type="similarity">
    <text evidence="7">Belongs to the methyltransferase superfamily. RlmKL family.</text>
</comment>
<dbReference type="InterPro" id="IPR004114">
    <property type="entry name" value="THUMP_dom"/>
</dbReference>
<dbReference type="CDD" id="cd11715">
    <property type="entry name" value="THUMP_AdoMetMT"/>
    <property type="match status" value="1"/>
</dbReference>
<keyword evidence="2 7" id="KW-0698">rRNA processing</keyword>
<keyword evidence="4 7" id="KW-0808">Transferase</keyword>
<dbReference type="OrthoDB" id="9809404at2"/>
<evidence type="ECO:0000256" key="5">
    <source>
        <dbReference type="ARBA" id="ARBA00022691"/>
    </source>
</evidence>
<dbReference type="STRING" id="561230.PC1_1791"/>
<dbReference type="SMART" id="SM00981">
    <property type="entry name" value="THUMP"/>
    <property type="match status" value="1"/>
</dbReference>
<evidence type="ECO:0000313" key="10">
    <source>
        <dbReference type="EMBL" id="ACT12832.1"/>
    </source>
</evidence>
<dbReference type="InterPro" id="IPR017244">
    <property type="entry name" value="23SrRNA_methyltr_KL"/>
</dbReference>
<dbReference type="InterPro" id="IPR000241">
    <property type="entry name" value="RlmKL-like_Mtase"/>
</dbReference>
<dbReference type="PROSITE" id="PS01261">
    <property type="entry name" value="UPF0020"/>
    <property type="match status" value="1"/>
</dbReference>
<keyword evidence="6 8" id="KW-0694">RNA-binding</keyword>
<dbReference type="GO" id="GO:0005737">
    <property type="term" value="C:cytoplasm"/>
    <property type="evidence" value="ECO:0007669"/>
    <property type="project" value="UniProtKB-SubCell"/>
</dbReference>
<dbReference type="Pfam" id="PF10672">
    <property type="entry name" value="Methyltrans_SAM"/>
    <property type="match status" value="1"/>
</dbReference>
<keyword evidence="3 7" id="KW-0489">Methyltransferase</keyword>
<dbReference type="SUPFAM" id="SSF53335">
    <property type="entry name" value="S-adenosyl-L-methionine-dependent methyltransferases"/>
    <property type="match status" value="2"/>
</dbReference>
<comment type="function">
    <text evidence="7">Specifically methylates the guanine in position 2445 (m2G2445) and the guanine in position 2069 (m7G2069) of 23S rRNA.</text>
</comment>
<keyword evidence="5 7" id="KW-0949">S-adenosyl-L-methionine</keyword>
<evidence type="ECO:0000256" key="6">
    <source>
        <dbReference type="ARBA" id="ARBA00022884"/>
    </source>
</evidence>
<dbReference type="NCBIfam" id="NF008748">
    <property type="entry name" value="PRK11783.1"/>
    <property type="match status" value="1"/>
</dbReference>
<sequence>MNALFASTARGLEELLKSELESLGAQSCTVVQGGVHFEGDNSLLYRSLLWSRLASRILLPLNEFKVHSDLDLYLGVQAIDWSTVFSIDKTFAVHFTGTNEDIRNSQYGALKVKDAIVDSFTRKTGQRPDVAKQQPDIRVNVFLQRDTASVSLDLSGEGLHQRGYRDLAGLAPLKENLAAAIVLRSGWQNGTPLVDPMCGSGTLLIEAAMIAADRAPGLHRTHWGFNAWLKHDADLWREVTAEAQLRARQGLQATTSRFFGSDNDRRVIDIAKANARRAGVAELISFGVKDAAQLQNPLPEGPKGTVISNPPYGERLESEPALIALHNMLGRKMKSDFGGWQLSLFSASPELLSCLQLRAERQFKAKNGPLDCVQKNYQLAETQSESAGQIAEDFANRLRKNLRKLDKWAKQQGIECYRLYDADLPEYNVAVDRYGSWVVVQEYAPPKTVDAQKARQRLFDVINATLSVLELPSNRLVLKTRERQKGKNQYEKLAQKGDFLLMEEFGAKLWVNLTDYLDTGLFLDHRIARKMLGEMSRGKDFLNLFAYTGTASVHAGLGGARSTTTVDMSRTYLEWAEKNLRVNGLTGRQHRLIQADCLSWLHNANEQFDVIFIDPPTFSNSKRMEESFDVQRDHLALMKDLKRLLRRGGTIMFSNNKRGFQMDSTGLTALGLNAKEITAQTQSQDFARNRQIHNCWLLTHAGEEK</sequence>
<dbReference type="GO" id="GO:0003723">
    <property type="term" value="F:RNA binding"/>
    <property type="evidence" value="ECO:0007669"/>
    <property type="project" value="UniProtKB-UniRule"/>
</dbReference>
<dbReference type="EC" id="2.1.1.173" evidence="7"/>
<evidence type="ECO:0000256" key="4">
    <source>
        <dbReference type="ARBA" id="ARBA00022679"/>
    </source>
</evidence>
<dbReference type="EC" id="2.1.1.264" evidence="7"/>
<dbReference type="AlphaFoldDB" id="C6DFC3"/>
<dbReference type="Pfam" id="PF01170">
    <property type="entry name" value="UPF0020"/>
    <property type="match status" value="1"/>
</dbReference>
<dbReference type="Gene3D" id="3.30.2130.30">
    <property type="match status" value="1"/>
</dbReference>
<evidence type="ECO:0000256" key="3">
    <source>
        <dbReference type="ARBA" id="ARBA00022603"/>
    </source>
</evidence>
<dbReference type="PANTHER" id="PTHR47313">
    <property type="entry name" value="RIBOSOMAL RNA LARGE SUBUNIT METHYLTRANSFERASE K/L"/>
    <property type="match status" value="1"/>
</dbReference>
<dbReference type="RefSeq" id="WP_015840039.1">
    <property type="nucleotide sequence ID" value="NC_012917.1"/>
</dbReference>
<dbReference type="Gene3D" id="3.40.50.150">
    <property type="entry name" value="Vaccinia Virus protein VP39"/>
    <property type="match status" value="2"/>
</dbReference>
<dbReference type="Pfam" id="PF22020">
    <property type="entry name" value="RlmL_1st"/>
    <property type="match status" value="1"/>
</dbReference>
<evidence type="ECO:0000256" key="1">
    <source>
        <dbReference type="ARBA" id="ARBA00022490"/>
    </source>
</evidence>
<dbReference type="InterPro" id="IPR002052">
    <property type="entry name" value="DNA_methylase_N6_adenine_CS"/>
</dbReference>
<dbReference type="InterPro" id="IPR019614">
    <property type="entry name" value="SAM-dep_methyl-trfase"/>
</dbReference>
<organism evidence="10 11">
    <name type="scientific">Pectobacterium carotovorum subsp. carotovorum (strain PC1)</name>
    <dbReference type="NCBI Taxonomy" id="561230"/>
    <lineage>
        <taxon>Bacteria</taxon>
        <taxon>Pseudomonadati</taxon>
        <taxon>Pseudomonadota</taxon>
        <taxon>Gammaproteobacteria</taxon>
        <taxon>Enterobacterales</taxon>
        <taxon>Pectobacteriaceae</taxon>
        <taxon>Pectobacterium</taxon>
    </lineage>
</organism>
<dbReference type="PROSITE" id="PS00092">
    <property type="entry name" value="N6_MTASE"/>
    <property type="match status" value="1"/>
</dbReference>
<reference evidence="10 11" key="1">
    <citation type="submission" date="2009-07" db="EMBL/GenBank/DDBJ databases">
        <title>Complete sequence of Pectobacterium carotovorum subsp. carotovorum PC1.</title>
        <authorList>
            <consortium name="US DOE Joint Genome Institute"/>
            <person name="Lucas S."/>
            <person name="Copeland A."/>
            <person name="Lapidus A."/>
            <person name="Glavina del Rio T."/>
            <person name="Tice H."/>
            <person name="Bruce D."/>
            <person name="Goodwin L."/>
            <person name="Pitluck S."/>
            <person name="Munk A.C."/>
            <person name="Brettin T."/>
            <person name="Detter J.C."/>
            <person name="Han C."/>
            <person name="Tapia R."/>
            <person name="Larimer F."/>
            <person name="Land M."/>
            <person name="Hauser L."/>
            <person name="Kyrpides N."/>
            <person name="Mikhailova N."/>
            <person name="Balakrishnan V."/>
            <person name="Glasner J."/>
            <person name="Perna N.T."/>
        </authorList>
    </citation>
    <scope>NUCLEOTIDE SEQUENCE [LARGE SCALE GENOMIC DNA]</scope>
    <source>
        <strain evidence="10 11">PC1</strain>
    </source>
</reference>
<gene>
    <name evidence="7" type="primary">rlmL</name>
    <name evidence="10" type="ordered locus">PC1_1791</name>
</gene>
<dbReference type="Pfam" id="PF02926">
    <property type="entry name" value="THUMP"/>
    <property type="match status" value="1"/>
</dbReference>
<protein>
    <recommendedName>
        <fullName evidence="7">Ribosomal RNA large subunit methyltransferase K/L</fullName>
    </recommendedName>
    <domain>
        <recommendedName>
            <fullName evidence="7">23S rRNA m2G2445 methyltransferase</fullName>
            <ecNumber evidence="7">2.1.1.173</ecNumber>
        </recommendedName>
        <alternativeName>
            <fullName evidence="7">rRNA (guanine-N(2)-)-methyltransferase RlmL</fullName>
        </alternativeName>
    </domain>
    <domain>
        <recommendedName>
            <fullName evidence="7">23S rRNA m7G2069 methyltransferase</fullName>
            <ecNumber evidence="7">2.1.1.264</ecNumber>
        </recommendedName>
        <alternativeName>
            <fullName evidence="7">rRNA (guanine-N(7)-)-methyltransferase RlmK</fullName>
        </alternativeName>
    </domain>
</protein>
<name>C6DFC3_PECCP</name>
<dbReference type="eggNOG" id="COG1092">
    <property type="taxonomic scope" value="Bacteria"/>
</dbReference>
<dbReference type="FunFam" id="3.40.50.150:FF:000039">
    <property type="entry name" value="Ribosomal RNA large subunit methyltransferase K/L"/>
    <property type="match status" value="1"/>
</dbReference>
<evidence type="ECO:0000313" key="11">
    <source>
        <dbReference type="Proteomes" id="UP000002736"/>
    </source>
</evidence>
<comment type="catalytic activity">
    <reaction evidence="7">
        <text>guanosine(2445) in 23S rRNA + S-adenosyl-L-methionine = N(2)-methylguanosine(2445) in 23S rRNA + S-adenosyl-L-homocysteine + H(+)</text>
        <dbReference type="Rhea" id="RHEA:42740"/>
        <dbReference type="Rhea" id="RHEA-COMP:10215"/>
        <dbReference type="Rhea" id="RHEA-COMP:10216"/>
        <dbReference type="ChEBI" id="CHEBI:15378"/>
        <dbReference type="ChEBI" id="CHEBI:57856"/>
        <dbReference type="ChEBI" id="CHEBI:59789"/>
        <dbReference type="ChEBI" id="CHEBI:74269"/>
        <dbReference type="ChEBI" id="CHEBI:74481"/>
        <dbReference type="EC" id="2.1.1.173"/>
    </reaction>
</comment>
<dbReference type="EMBL" id="CP001657">
    <property type="protein sequence ID" value="ACT12832.1"/>
    <property type="molecule type" value="Genomic_DNA"/>
</dbReference>
<dbReference type="PIRSF" id="PIRSF037618">
    <property type="entry name" value="RNA_Mtase_bacteria_prd"/>
    <property type="match status" value="1"/>
</dbReference>
<proteinExistence type="inferred from homology"/>
<accession>C6DFC3</accession>
<keyword evidence="1 7" id="KW-0963">Cytoplasm</keyword>
<dbReference type="HAMAP" id="MF_01858">
    <property type="entry name" value="23SrRNA_methyltr_KL"/>
    <property type="match status" value="1"/>
</dbReference>
<dbReference type="PROSITE" id="PS51165">
    <property type="entry name" value="THUMP"/>
    <property type="match status" value="1"/>
</dbReference>
<evidence type="ECO:0000259" key="9">
    <source>
        <dbReference type="PROSITE" id="PS51165"/>
    </source>
</evidence>
<dbReference type="FunFam" id="3.30.750.80:FF:000001">
    <property type="entry name" value="Ribosomal RNA large subunit methyltransferase K/L"/>
    <property type="match status" value="1"/>
</dbReference>
<dbReference type="eggNOG" id="COG0116">
    <property type="taxonomic scope" value="Bacteria"/>
</dbReference>
<dbReference type="GO" id="GO:0052915">
    <property type="term" value="F:23S rRNA (guanine(2445)-N(2))-methyltransferase activity"/>
    <property type="evidence" value="ECO:0007669"/>
    <property type="project" value="UniProtKB-UniRule"/>
</dbReference>
<dbReference type="InterPro" id="IPR054170">
    <property type="entry name" value="RlmL_1st"/>
</dbReference>
<feature type="domain" description="THUMP" evidence="9">
    <location>
        <begin position="43"/>
        <end position="154"/>
    </location>
</feature>
<comment type="catalytic activity">
    <reaction evidence="7">
        <text>guanosine(2069) in 23S rRNA + S-adenosyl-L-methionine = N(2)-methylguanosine(2069) in 23S rRNA + S-adenosyl-L-homocysteine + H(+)</text>
        <dbReference type="Rhea" id="RHEA:43772"/>
        <dbReference type="Rhea" id="RHEA-COMP:10688"/>
        <dbReference type="Rhea" id="RHEA-COMP:10689"/>
        <dbReference type="ChEBI" id="CHEBI:15378"/>
        <dbReference type="ChEBI" id="CHEBI:57856"/>
        <dbReference type="ChEBI" id="CHEBI:59789"/>
        <dbReference type="ChEBI" id="CHEBI:74269"/>
        <dbReference type="ChEBI" id="CHEBI:74481"/>
        <dbReference type="EC" id="2.1.1.264"/>
    </reaction>
</comment>
<dbReference type="CDD" id="cd02440">
    <property type="entry name" value="AdoMet_MTases"/>
    <property type="match status" value="1"/>
</dbReference>
<dbReference type="InterPro" id="IPR053943">
    <property type="entry name" value="RlmKL-like_Mtase_CS"/>
</dbReference>
<dbReference type="KEGG" id="pct:PC1_1791"/>
<dbReference type="InterPro" id="IPR029063">
    <property type="entry name" value="SAM-dependent_MTases_sf"/>
</dbReference>
<dbReference type="HOGENOM" id="CLU_014042_2_0_6"/>
<dbReference type="GO" id="GO:0070043">
    <property type="term" value="F:rRNA (guanine-N7-)-methyltransferase activity"/>
    <property type="evidence" value="ECO:0007669"/>
    <property type="project" value="UniProtKB-UniRule"/>
</dbReference>
<evidence type="ECO:0000256" key="8">
    <source>
        <dbReference type="PROSITE-ProRule" id="PRU00529"/>
    </source>
</evidence>
<evidence type="ECO:0000256" key="2">
    <source>
        <dbReference type="ARBA" id="ARBA00022552"/>
    </source>
</evidence>